<dbReference type="Proteomes" id="UP000502823">
    <property type="component" value="Unassembled WGS sequence"/>
</dbReference>
<evidence type="ECO:0000313" key="1">
    <source>
        <dbReference type="EMBL" id="GFG29971.1"/>
    </source>
</evidence>
<gene>
    <name evidence="1" type="ORF">Cfor_11756</name>
</gene>
<accession>A0A6L2PBY6</accession>
<dbReference type="OrthoDB" id="676979at2759"/>
<keyword evidence="2" id="KW-1185">Reference proteome</keyword>
<comment type="caution">
    <text evidence="1">The sequence shown here is derived from an EMBL/GenBank/DDBJ whole genome shotgun (WGS) entry which is preliminary data.</text>
</comment>
<reference evidence="2" key="1">
    <citation type="submission" date="2020-01" db="EMBL/GenBank/DDBJ databases">
        <title>Draft genome sequence of the Termite Coptotermes fromosanus.</title>
        <authorList>
            <person name="Itakura S."/>
            <person name="Yosikawa Y."/>
            <person name="Umezawa K."/>
        </authorList>
    </citation>
    <scope>NUCLEOTIDE SEQUENCE [LARGE SCALE GENOMIC DNA]</scope>
</reference>
<proteinExistence type="predicted"/>
<dbReference type="EMBL" id="BLKM01010390">
    <property type="protein sequence ID" value="GFG29971.1"/>
    <property type="molecule type" value="Genomic_DNA"/>
</dbReference>
<organism evidence="1 2">
    <name type="scientific">Coptotermes formosanus</name>
    <name type="common">Formosan subterranean termite</name>
    <dbReference type="NCBI Taxonomy" id="36987"/>
    <lineage>
        <taxon>Eukaryota</taxon>
        <taxon>Metazoa</taxon>
        <taxon>Ecdysozoa</taxon>
        <taxon>Arthropoda</taxon>
        <taxon>Hexapoda</taxon>
        <taxon>Insecta</taxon>
        <taxon>Pterygota</taxon>
        <taxon>Neoptera</taxon>
        <taxon>Polyneoptera</taxon>
        <taxon>Dictyoptera</taxon>
        <taxon>Blattodea</taxon>
        <taxon>Blattoidea</taxon>
        <taxon>Termitoidae</taxon>
        <taxon>Rhinotermitidae</taxon>
        <taxon>Coptotermes</taxon>
    </lineage>
</organism>
<sequence>MMSEAGASPPLDFSFRNLTSVKDLRSTKPRHSVKRYRKSASGLYNCHAVRLNNNHLKSIYGIHAILYQVWKLFILQ</sequence>
<dbReference type="AlphaFoldDB" id="A0A6L2PBY6"/>
<name>A0A6L2PBY6_COPFO</name>
<dbReference type="InParanoid" id="A0A6L2PBY6"/>
<protein>
    <submittedName>
        <fullName evidence="1">Uncharacterized protein</fullName>
    </submittedName>
</protein>
<evidence type="ECO:0000313" key="2">
    <source>
        <dbReference type="Proteomes" id="UP000502823"/>
    </source>
</evidence>